<name>A0A2Z6LTP6_TRISU</name>
<keyword evidence="2" id="KW-1185">Reference proteome</keyword>
<proteinExistence type="predicted"/>
<evidence type="ECO:0000313" key="2">
    <source>
        <dbReference type="Proteomes" id="UP000242715"/>
    </source>
</evidence>
<dbReference type="EMBL" id="DF973221">
    <property type="protein sequence ID" value="GAU20881.1"/>
    <property type="molecule type" value="Genomic_DNA"/>
</dbReference>
<dbReference type="AlphaFoldDB" id="A0A2Z6LTP6"/>
<accession>A0A2Z6LTP6</accession>
<evidence type="ECO:0000313" key="1">
    <source>
        <dbReference type="EMBL" id="GAU20881.1"/>
    </source>
</evidence>
<organism evidence="1 2">
    <name type="scientific">Trifolium subterraneum</name>
    <name type="common">Subterranean clover</name>
    <dbReference type="NCBI Taxonomy" id="3900"/>
    <lineage>
        <taxon>Eukaryota</taxon>
        <taxon>Viridiplantae</taxon>
        <taxon>Streptophyta</taxon>
        <taxon>Embryophyta</taxon>
        <taxon>Tracheophyta</taxon>
        <taxon>Spermatophyta</taxon>
        <taxon>Magnoliopsida</taxon>
        <taxon>eudicotyledons</taxon>
        <taxon>Gunneridae</taxon>
        <taxon>Pentapetalae</taxon>
        <taxon>rosids</taxon>
        <taxon>fabids</taxon>
        <taxon>Fabales</taxon>
        <taxon>Fabaceae</taxon>
        <taxon>Papilionoideae</taxon>
        <taxon>50 kb inversion clade</taxon>
        <taxon>NPAAA clade</taxon>
        <taxon>Hologalegina</taxon>
        <taxon>IRL clade</taxon>
        <taxon>Trifolieae</taxon>
        <taxon>Trifolium</taxon>
    </lineage>
</organism>
<sequence>MEKNAETYILHRVTVVTSDDGLTIIASAMVTNLELTGVSSRDGQTVKDFVSGSVPNRRTCYGWVLGGS</sequence>
<gene>
    <name evidence="1" type="ORF">TSUD_120730</name>
</gene>
<protein>
    <submittedName>
        <fullName evidence="1">Uncharacterized protein</fullName>
    </submittedName>
</protein>
<reference evidence="2" key="1">
    <citation type="journal article" date="2017" name="Front. Plant Sci.">
        <title>Climate Clever Clovers: New Paradigm to Reduce the Environmental Footprint of Ruminants by Breeding Low Methanogenic Forages Utilizing Haplotype Variation.</title>
        <authorList>
            <person name="Kaur P."/>
            <person name="Appels R."/>
            <person name="Bayer P.E."/>
            <person name="Keeble-Gagnere G."/>
            <person name="Wang J."/>
            <person name="Hirakawa H."/>
            <person name="Shirasawa K."/>
            <person name="Vercoe P."/>
            <person name="Stefanova K."/>
            <person name="Durmic Z."/>
            <person name="Nichols P."/>
            <person name="Revell C."/>
            <person name="Isobe S.N."/>
            <person name="Edwards D."/>
            <person name="Erskine W."/>
        </authorList>
    </citation>
    <scope>NUCLEOTIDE SEQUENCE [LARGE SCALE GENOMIC DNA]</scope>
    <source>
        <strain evidence="2">cv. Daliak</strain>
    </source>
</reference>
<dbReference type="Proteomes" id="UP000242715">
    <property type="component" value="Unassembled WGS sequence"/>
</dbReference>